<dbReference type="EMBL" id="DVFU01000063">
    <property type="protein sequence ID" value="HIQ64715.1"/>
    <property type="molecule type" value="Genomic_DNA"/>
</dbReference>
<dbReference type="Proteomes" id="UP000886725">
    <property type="component" value="Unassembled WGS sequence"/>
</dbReference>
<proteinExistence type="predicted"/>
<sequence length="181" mass="20838">MEIIPYGEKLKAGLIGVVAPDGTFYAIAKTGTLSACHQEELRKLSILLSKNQPCNTLGSLFYKKREQIEHPEEFYLGDTFDYKVGFIDLWGFCNYESSSRPNSFAAIMVPRYEINQKKITNRQTEVLTELVRLNRNSPDSLNILFYKNDKRDRMVQKEAMLPKKTARVLEKKYTDSKGGKR</sequence>
<reference evidence="1" key="1">
    <citation type="submission" date="2020-10" db="EMBL/GenBank/DDBJ databases">
        <authorList>
            <person name="Gilroy R."/>
        </authorList>
    </citation>
    <scope>NUCLEOTIDE SEQUENCE</scope>
    <source>
        <strain evidence="1">CHK165-10780</strain>
    </source>
</reference>
<evidence type="ECO:0000313" key="2">
    <source>
        <dbReference type="Proteomes" id="UP000886725"/>
    </source>
</evidence>
<evidence type="ECO:0000313" key="1">
    <source>
        <dbReference type="EMBL" id="HIQ64715.1"/>
    </source>
</evidence>
<dbReference type="AlphaFoldDB" id="A0A9D1CKD7"/>
<reference evidence="1" key="2">
    <citation type="journal article" date="2021" name="PeerJ">
        <title>Extensive microbial diversity within the chicken gut microbiome revealed by metagenomics and culture.</title>
        <authorList>
            <person name="Gilroy R."/>
            <person name="Ravi A."/>
            <person name="Getino M."/>
            <person name="Pursley I."/>
            <person name="Horton D.L."/>
            <person name="Alikhan N.F."/>
            <person name="Baker D."/>
            <person name="Gharbi K."/>
            <person name="Hall N."/>
            <person name="Watson M."/>
            <person name="Adriaenssens E.M."/>
            <person name="Foster-Nyarko E."/>
            <person name="Jarju S."/>
            <person name="Secka A."/>
            <person name="Antonio M."/>
            <person name="Oren A."/>
            <person name="Chaudhuri R.R."/>
            <person name="La Ragione R."/>
            <person name="Hildebrand F."/>
            <person name="Pallen M.J."/>
        </authorList>
    </citation>
    <scope>NUCLEOTIDE SEQUENCE</scope>
    <source>
        <strain evidence="1">CHK165-10780</strain>
    </source>
</reference>
<organism evidence="1 2">
    <name type="scientific">Candidatus Faecenecus gallistercoris</name>
    <dbReference type="NCBI Taxonomy" id="2840793"/>
    <lineage>
        <taxon>Bacteria</taxon>
        <taxon>Bacillati</taxon>
        <taxon>Bacillota</taxon>
        <taxon>Bacillota incertae sedis</taxon>
        <taxon>Candidatus Faecenecus</taxon>
    </lineage>
</organism>
<accession>A0A9D1CKD7</accession>
<protein>
    <submittedName>
        <fullName evidence="1">Uncharacterized protein</fullName>
    </submittedName>
</protein>
<gene>
    <name evidence="1" type="ORF">IAC85_03150</name>
</gene>
<name>A0A9D1CKD7_9FIRM</name>
<comment type="caution">
    <text evidence="1">The sequence shown here is derived from an EMBL/GenBank/DDBJ whole genome shotgun (WGS) entry which is preliminary data.</text>
</comment>